<dbReference type="Proteomes" id="UP000011885">
    <property type="component" value="Unassembled WGS sequence"/>
</dbReference>
<reference evidence="2 3" key="1">
    <citation type="journal article" date="2013" name="Mar. Genomics">
        <title>Expression of sulfatases in Rhodopirellula baltica and the diversity of sulfatases in the genus Rhodopirellula.</title>
        <authorList>
            <person name="Wegner C.E."/>
            <person name="Richter-Heitmann T."/>
            <person name="Klindworth A."/>
            <person name="Klockow C."/>
            <person name="Richter M."/>
            <person name="Achstetter T."/>
            <person name="Glockner F.O."/>
            <person name="Harder J."/>
        </authorList>
    </citation>
    <scope>NUCLEOTIDE SEQUENCE [LARGE SCALE GENOMIC DNA]</scope>
    <source>
        <strain evidence="2 3">SM41</strain>
    </source>
</reference>
<dbReference type="AlphaFoldDB" id="M5U7G5"/>
<accession>M5U7G5</accession>
<organism evidence="2 3">
    <name type="scientific">Rhodopirellula sallentina SM41</name>
    <dbReference type="NCBI Taxonomy" id="1263870"/>
    <lineage>
        <taxon>Bacteria</taxon>
        <taxon>Pseudomonadati</taxon>
        <taxon>Planctomycetota</taxon>
        <taxon>Planctomycetia</taxon>
        <taxon>Pirellulales</taxon>
        <taxon>Pirellulaceae</taxon>
        <taxon>Rhodopirellula</taxon>
    </lineage>
</organism>
<comment type="caution">
    <text evidence="2">The sequence shown here is derived from an EMBL/GenBank/DDBJ whole genome shotgun (WGS) entry which is preliminary data.</text>
</comment>
<evidence type="ECO:0000313" key="2">
    <source>
        <dbReference type="EMBL" id="EMI57380.1"/>
    </source>
</evidence>
<proteinExistence type="predicted"/>
<sequence length="56" mass="6261">MNRKFCPAVTDQTLENVSEFAPREPILVQPNPKIMGSSPAAHLPQWQAMEVSPKQD</sequence>
<evidence type="ECO:0000313" key="3">
    <source>
        <dbReference type="Proteomes" id="UP000011885"/>
    </source>
</evidence>
<protein>
    <submittedName>
        <fullName evidence="2">Uncharacterized protein</fullName>
    </submittedName>
</protein>
<evidence type="ECO:0000256" key="1">
    <source>
        <dbReference type="SAM" id="MobiDB-lite"/>
    </source>
</evidence>
<feature type="region of interest" description="Disordered" evidence="1">
    <location>
        <begin position="29"/>
        <end position="56"/>
    </location>
</feature>
<keyword evidence="3" id="KW-1185">Reference proteome</keyword>
<dbReference type="EMBL" id="ANOH01000095">
    <property type="protein sequence ID" value="EMI57380.1"/>
    <property type="molecule type" value="Genomic_DNA"/>
</dbReference>
<name>M5U7G5_9BACT</name>
<dbReference type="PATRIC" id="fig|1263870.3.peg.1319"/>
<gene>
    <name evidence="2" type="ORF">RSSM_01221</name>
</gene>